<feature type="coiled-coil region" evidence="1">
    <location>
        <begin position="227"/>
        <end position="270"/>
    </location>
</feature>
<evidence type="ECO:0000313" key="3">
    <source>
        <dbReference type="Proteomes" id="UP000324800"/>
    </source>
</evidence>
<reference evidence="2 3" key="1">
    <citation type="submission" date="2019-03" db="EMBL/GenBank/DDBJ databases">
        <title>Single cell metagenomics reveals metabolic interactions within the superorganism composed of flagellate Streblomastix strix and complex community of Bacteroidetes bacteria on its surface.</title>
        <authorList>
            <person name="Treitli S.C."/>
            <person name="Kolisko M."/>
            <person name="Husnik F."/>
            <person name="Keeling P."/>
            <person name="Hampl V."/>
        </authorList>
    </citation>
    <scope>NUCLEOTIDE SEQUENCE [LARGE SCALE GENOMIC DNA]</scope>
    <source>
        <strain evidence="2">ST1C</strain>
    </source>
</reference>
<dbReference type="AlphaFoldDB" id="A0A5J4WGZ1"/>
<dbReference type="EMBL" id="SNRW01002129">
    <property type="protein sequence ID" value="KAA6393822.1"/>
    <property type="molecule type" value="Genomic_DNA"/>
</dbReference>
<dbReference type="OrthoDB" id="2104158at2759"/>
<dbReference type="Proteomes" id="UP000324800">
    <property type="component" value="Unassembled WGS sequence"/>
</dbReference>
<gene>
    <name evidence="2" type="ORF">EZS28_010653</name>
</gene>
<comment type="caution">
    <text evidence="2">The sequence shown here is derived from an EMBL/GenBank/DDBJ whole genome shotgun (WGS) entry which is preliminary data.</text>
</comment>
<proteinExistence type="predicted"/>
<evidence type="ECO:0000256" key="1">
    <source>
        <dbReference type="SAM" id="Coils"/>
    </source>
</evidence>
<organism evidence="2 3">
    <name type="scientific">Streblomastix strix</name>
    <dbReference type="NCBI Taxonomy" id="222440"/>
    <lineage>
        <taxon>Eukaryota</taxon>
        <taxon>Metamonada</taxon>
        <taxon>Preaxostyla</taxon>
        <taxon>Oxymonadida</taxon>
        <taxon>Streblomastigidae</taxon>
        <taxon>Streblomastix</taxon>
    </lineage>
</organism>
<accession>A0A5J4WGZ1</accession>
<evidence type="ECO:0000313" key="2">
    <source>
        <dbReference type="EMBL" id="KAA6393822.1"/>
    </source>
</evidence>
<keyword evidence="1" id="KW-0175">Coiled coil</keyword>
<sequence length="482" mass="55187">MQDKDIVDLVSMRDPSKVTPEVLEDTLSRLRSHFNEFSKKHSFLDSITVDREFLDYIVKTTNIMVEKLGNQTSGRPQQYPGIDFEGDAHWAVEGDFRTLYAQLIRFKLWSSYKQSTNLAREQYNSNFFIRAEKATKIEELSTMKGLERKPKMNQLGHGAQVGPTVLGQAGETELEREAKMKFVDDEYFPPLLNESNEQKLMLEAGQNHYQKMLLYEEALKFRSEALLQLLAQEAEDEENAVTRAKEETNKIIEKEKIKEIEREKQLERERESRTGRTIASRYGIGILQPSAQSVKSSKSWKLKETIRIKERNRTLGQLCTEIVMNCHRTIVAYQEACKSEAVMCDWMSNSRRELLTTNRRREKAKSISEKMILFKDAPMAPLLISRTDTTITLLPVDPAQDPEVFQRKEYNNNNSTTNSINSDYSSNQAIIASQVPVYRLVIFGKKSDSATGLTIKSTMLNGTGIPVTPYEPITITGLQPNQ</sequence>
<protein>
    <submittedName>
        <fullName evidence="2">Uncharacterized protein</fullName>
    </submittedName>
</protein>
<name>A0A5J4WGZ1_9EUKA</name>
<feature type="non-terminal residue" evidence="2">
    <location>
        <position position="482"/>
    </location>
</feature>